<dbReference type="PRINTS" id="PR00080">
    <property type="entry name" value="SDRFAMILY"/>
</dbReference>
<reference evidence="3 4" key="1">
    <citation type="submission" date="2018-12" db="EMBL/GenBank/DDBJ databases">
        <title>Bacillus chawlae sp. nov., Bacillus glennii sp. nov., and Bacillus saganii sp. nov. Isolated from the Vehicle Assembly Building at Kennedy Space Center where the Viking Spacecraft were Assembled.</title>
        <authorList>
            <person name="Seuylemezian A."/>
            <person name="Vaishampayan P."/>
        </authorList>
    </citation>
    <scope>NUCLEOTIDE SEQUENCE [LARGE SCALE GENOMIC DNA]</scope>
    <source>
        <strain evidence="3 4">L5</strain>
    </source>
</reference>
<evidence type="ECO:0000313" key="4">
    <source>
        <dbReference type="Proteomes" id="UP000267430"/>
    </source>
</evidence>
<dbReference type="Proteomes" id="UP000267430">
    <property type="component" value="Unassembled WGS sequence"/>
</dbReference>
<evidence type="ECO:0000256" key="2">
    <source>
        <dbReference type="ARBA" id="ARBA00023002"/>
    </source>
</evidence>
<dbReference type="Gene3D" id="3.40.50.720">
    <property type="entry name" value="NAD(P)-binding Rossmann-like Domain"/>
    <property type="match status" value="1"/>
</dbReference>
<protein>
    <submittedName>
        <fullName evidence="3">Glucose 1-dehydrogenase</fullName>
        <ecNumber evidence="3">1.1.1.47</ecNumber>
    </submittedName>
</protein>
<sequence length="253" mass="27395">MLENFDLTGKVALVTGGTRGLGQSMAKALGQAGAAVIVTGRSDKTIEESCSYLKENGITAYGFRCDMQQSADLKALKQYVVEKFCRLDILVNNAGIVIDRHYAECTDEEINEIISTNLVGVMKCTRVLGEMMIKQGNGKIVNIASMDGIIGTPRLVAYGTSKGGVIQFTRGLAVEWARYGIHVNAICPGYFATSINERVLAEESIRTKILKRIPLRRVGKPEELGPLVVYLSSKASDFMTGQAIVIDGGETVH</sequence>
<gene>
    <name evidence="3" type="ORF">ELQ35_17405</name>
</gene>
<dbReference type="InterPro" id="IPR002347">
    <property type="entry name" value="SDR_fam"/>
</dbReference>
<dbReference type="PROSITE" id="PS00061">
    <property type="entry name" value="ADH_SHORT"/>
    <property type="match status" value="1"/>
</dbReference>
<proteinExistence type="inferred from homology"/>
<dbReference type="RefSeq" id="WP_126866447.1">
    <property type="nucleotide sequence ID" value="NZ_JAUSTX010000009.1"/>
</dbReference>
<dbReference type="PANTHER" id="PTHR42760">
    <property type="entry name" value="SHORT-CHAIN DEHYDROGENASES/REDUCTASES FAMILY MEMBER"/>
    <property type="match status" value="1"/>
</dbReference>
<dbReference type="NCBIfam" id="NF005559">
    <property type="entry name" value="PRK07231.1"/>
    <property type="match status" value="1"/>
</dbReference>
<dbReference type="SUPFAM" id="SSF51735">
    <property type="entry name" value="NAD(P)-binding Rossmann-fold domains"/>
    <property type="match status" value="1"/>
</dbReference>
<dbReference type="EC" id="1.1.1.47" evidence="3"/>
<dbReference type="FunFam" id="3.40.50.720:FF:000084">
    <property type="entry name" value="Short-chain dehydrogenase reductase"/>
    <property type="match status" value="1"/>
</dbReference>
<dbReference type="EMBL" id="RYZZ01000030">
    <property type="protein sequence ID" value="RUQ27128.1"/>
    <property type="molecule type" value="Genomic_DNA"/>
</dbReference>
<comment type="similarity">
    <text evidence="1">Belongs to the short-chain dehydrogenases/reductases (SDR) family.</text>
</comment>
<dbReference type="GO" id="GO:0008206">
    <property type="term" value="P:bile acid metabolic process"/>
    <property type="evidence" value="ECO:0007669"/>
    <property type="project" value="UniProtKB-ARBA"/>
</dbReference>
<organism evidence="3 4">
    <name type="scientific">Peribacillus cavernae</name>
    <dbReference type="NCBI Taxonomy" id="1674310"/>
    <lineage>
        <taxon>Bacteria</taxon>
        <taxon>Bacillati</taxon>
        <taxon>Bacillota</taxon>
        <taxon>Bacilli</taxon>
        <taxon>Bacillales</taxon>
        <taxon>Bacillaceae</taxon>
        <taxon>Peribacillus</taxon>
    </lineage>
</organism>
<dbReference type="PRINTS" id="PR00081">
    <property type="entry name" value="GDHRDH"/>
</dbReference>
<dbReference type="OrthoDB" id="9803333at2"/>
<dbReference type="Pfam" id="PF13561">
    <property type="entry name" value="adh_short_C2"/>
    <property type="match status" value="1"/>
</dbReference>
<evidence type="ECO:0000256" key="1">
    <source>
        <dbReference type="ARBA" id="ARBA00006484"/>
    </source>
</evidence>
<comment type="caution">
    <text evidence="3">The sequence shown here is derived from an EMBL/GenBank/DDBJ whole genome shotgun (WGS) entry which is preliminary data.</text>
</comment>
<dbReference type="GO" id="GO:0047936">
    <property type="term" value="F:glucose 1-dehydrogenase [NAD(P)+] activity"/>
    <property type="evidence" value="ECO:0007669"/>
    <property type="project" value="UniProtKB-EC"/>
</dbReference>
<evidence type="ECO:0000313" key="3">
    <source>
        <dbReference type="EMBL" id="RUQ27128.1"/>
    </source>
</evidence>
<accession>A0A433HFP6</accession>
<name>A0A433HFP6_9BACI</name>
<dbReference type="InterPro" id="IPR036291">
    <property type="entry name" value="NAD(P)-bd_dom_sf"/>
</dbReference>
<keyword evidence="2 3" id="KW-0560">Oxidoreductase</keyword>
<keyword evidence="4" id="KW-1185">Reference proteome</keyword>
<dbReference type="InterPro" id="IPR020904">
    <property type="entry name" value="Sc_DH/Rdtase_CS"/>
</dbReference>
<dbReference type="AlphaFoldDB" id="A0A433HFP6"/>